<proteinExistence type="predicted"/>
<name>F0YPQ1_AURAN</name>
<dbReference type="KEGG" id="aaf:AURANDRAFT_68458"/>
<reference evidence="1 2" key="1">
    <citation type="journal article" date="2011" name="Proc. Natl. Acad. Sci. U.S.A.">
        <title>Niche of harmful alga Aureococcus anophagefferens revealed through ecogenomics.</title>
        <authorList>
            <person name="Gobler C.J."/>
            <person name="Berry D.L."/>
            <person name="Dyhrman S.T."/>
            <person name="Wilhelm S.W."/>
            <person name="Salamov A."/>
            <person name="Lobanov A.V."/>
            <person name="Zhang Y."/>
            <person name="Collier J.L."/>
            <person name="Wurch L.L."/>
            <person name="Kustka A.B."/>
            <person name="Dill B.D."/>
            <person name="Shah M."/>
            <person name="VerBerkmoes N.C."/>
            <person name="Kuo A."/>
            <person name="Terry A."/>
            <person name="Pangilinan J."/>
            <person name="Lindquist E.A."/>
            <person name="Lucas S."/>
            <person name="Paulsen I.T."/>
            <person name="Hattenrath-Lehmann T.K."/>
            <person name="Talmage S.C."/>
            <person name="Walker E.A."/>
            <person name="Koch F."/>
            <person name="Burson A.M."/>
            <person name="Marcoval M.A."/>
            <person name="Tang Y.Z."/>
            <person name="Lecleir G.R."/>
            <person name="Coyne K.J."/>
            <person name="Berg G.M."/>
            <person name="Bertrand E.M."/>
            <person name="Saito M.A."/>
            <person name="Gladyshev V.N."/>
            <person name="Grigoriev I.V."/>
        </authorList>
    </citation>
    <scope>NUCLEOTIDE SEQUENCE [LARGE SCALE GENOMIC DNA]</scope>
    <source>
        <strain evidence="2">CCMP 1984</strain>
    </source>
</reference>
<dbReference type="AlphaFoldDB" id="F0YPQ1"/>
<dbReference type="Proteomes" id="UP000002729">
    <property type="component" value="Unassembled WGS sequence"/>
</dbReference>
<keyword evidence="2" id="KW-1185">Reference proteome</keyword>
<protein>
    <submittedName>
        <fullName evidence="1">Uncharacterized protein</fullName>
    </submittedName>
</protein>
<dbReference type="RefSeq" id="XP_009042393.1">
    <property type="nucleotide sequence ID" value="XM_009044145.1"/>
</dbReference>
<accession>F0YPQ1</accession>
<dbReference type="EMBL" id="GL833258">
    <property type="protein sequence ID" value="EGB02904.1"/>
    <property type="molecule type" value="Genomic_DNA"/>
</dbReference>
<sequence length="121" mass="13888">FRGFTSAGDAGMFIDKYSQFIFGDTYKIGPPGLPEPGMRALLLELSREQKMQRDLILAMTLMSMKQDPPFLVKKVIRLLRTAGWRVINKHWHEAINFCIQQGSVRASLRDNGLAFEVFWPK</sequence>
<gene>
    <name evidence="1" type="ORF">AURANDRAFT_68458</name>
</gene>
<organism evidence="2">
    <name type="scientific">Aureococcus anophagefferens</name>
    <name type="common">Harmful bloom alga</name>
    <dbReference type="NCBI Taxonomy" id="44056"/>
    <lineage>
        <taxon>Eukaryota</taxon>
        <taxon>Sar</taxon>
        <taxon>Stramenopiles</taxon>
        <taxon>Ochrophyta</taxon>
        <taxon>Pelagophyceae</taxon>
        <taxon>Pelagomonadales</taxon>
        <taxon>Pelagomonadaceae</taxon>
        <taxon>Aureococcus</taxon>
    </lineage>
</organism>
<evidence type="ECO:0000313" key="1">
    <source>
        <dbReference type="EMBL" id="EGB02904.1"/>
    </source>
</evidence>
<dbReference type="GeneID" id="20226815"/>
<feature type="non-terminal residue" evidence="1">
    <location>
        <position position="1"/>
    </location>
</feature>
<dbReference type="InParanoid" id="F0YPQ1"/>
<evidence type="ECO:0000313" key="2">
    <source>
        <dbReference type="Proteomes" id="UP000002729"/>
    </source>
</evidence>